<organism evidence="2 3">
    <name type="scientific">Panicum virgatum</name>
    <name type="common">Blackwell switchgrass</name>
    <dbReference type="NCBI Taxonomy" id="38727"/>
    <lineage>
        <taxon>Eukaryota</taxon>
        <taxon>Viridiplantae</taxon>
        <taxon>Streptophyta</taxon>
        <taxon>Embryophyta</taxon>
        <taxon>Tracheophyta</taxon>
        <taxon>Spermatophyta</taxon>
        <taxon>Magnoliopsida</taxon>
        <taxon>Liliopsida</taxon>
        <taxon>Poales</taxon>
        <taxon>Poaceae</taxon>
        <taxon>PACMAD clade</taxon>
        <taxon>Panicoideae</taxon>
        <taxon>Panicodae</taxon>
        <taxon>Paniceae</taxon>
        <taxon>Panicinae</taxon>
        <taxon>Panicum</taxon>
        <taxon>Panicum sect. Hiantes</taxon>
    </lineage>
</organism>
<keyword evidence="3" id="KW-1185">Reference proteome</keyword>
<sequence length="185" mass="19985">MVTPQQRKSSASMFGWGPTGPCGCIASHGDLRVFYPEWTKYEETKSQVNDDMPGRLVQTTKYKLCLITSSTDKKKGLCEGDKDSKGQGASQVNCHSKHLSKRHPPLRGPCRGDGDGQLPLARSGGARMTHVEPLKPPRLFRLVRTAASLGPPGQQHASIAPRPSNSSCRLTESEHRSVSGGTSSC</sequence>
<feature type="compositionally biased region" description="Basic residues" evidence="1">
    <location>
        <begin position="95"/>
        <end position="105"/>
    </location>
</feature>
<evidence type="ECO:0000313" key="3">
    <source>
        <dbReference type="Proteomes" id="UP000823388"/>
    </source>
</evidence>
<reference evidence="2" key="1">
    <citation type="submission" date="2020-05" db="EMBL/GenBank/DDBJ databases">
        <title>WGS assembly of Panicum virgatum.</title>
        <authorList>
            <person name="Lovell J.T."/>
            <person name="Jenkins J."/>
            <person name="Shu S."/>
            <person name="Juenger T.E."/>
            <person name="Schmutz J."/>
        </authorList>
    </citation>
    <scope>NUCLEOTIDE SEQUENCE</scope>
    <source>
        <strain evidence="2">AP13</strain>
    </source>
</reference>
<proteinExistence type="predicted"/>
<feature type="compositionally biased region" description="Basic and acidic residues" evidence="1">
    <location>
        <begin position="76"/>
        <end position="85"/>
    </location>
</feature>
<gene>
    <name evidence="2" type="ORF">PVAP13_8KG150001</name>
</gene>
<evidence type="ECO:0000313" key="2">
    <source>
        <dbReference type="EMBL" id="KAG2561271.1"/>
    </source>
</evidence>
<dbReference type="AlphaFoldDB" id="A0A8T0PGL5"/>
<comment type="caution">
    <text evidence="2">The sequence shown here is derived from an EMBL/GenBank/DDBJ whole genome shotgun (WGS) entry which is preliminary data.</text>
</comment>
<dbReference type="Proteomes" id="UP000823388">
    <property type="component" value="Chromosome 8K"/>
</dbReference>
<evidence type="ECO:0000256" key="1">
    <source>
        <dbReference type="SAM" id="MobiDB-lite"/>
    </source>
</evidence>
<protein>
    <submittedName>
        <fullName evidence="2">Uncharacterized protein</fullName>
    </submittedName>
</protein>
<dbReference type="EMBL" id="CM029051">
    <property type="protein sequence ID" value="KAG2561271.1"/>
    <property type="molecule type" value="Genomic_DNA"/>
</dbReference>
<feature type="region of interest" description="Disordered" evidence="1">
    <location>
        <begin position="149"/>
        <end position="185"/>
    </location>
</feature>
<accession>A0A8T0PGL5</accession>
<feature type="region of interest" description="Disordered" evidence="1">
    <location>
        <begin position="76"/>
        <end position="122"/>
    </location>
</feature>
<name>A0A8T0PGL5_PANVG</name>